<dbReference type="EC" id="2.3.1.225" evidence="8"/>
<dbReference type="Pfam" id="PF01529">
    <property type="entry name" value="DHHC"/>
    <property type="match status" value="1"/>
</dbReference>
<comment type="caution">
    <text evidence="11">The sequence shown here is derived from an EMBL/GenBank/DDBJ whole genome shotgun (WGS) entry which is preliminary data.</text>
</comment>
<keyword evidence="4 8" id="KW-1133">Transmembrane helix</keyword>
<dbReference type="InterPro" id="IPR001594">
    <property type="entry name" value="Palmitoyltrfase_DHHC"/>
</dbReference>
<evidence type="ECO:0000256" key="8">
    <source>
        <dbReference type="RuleBase" id="RU079119"/>
    </source>
</evidence>
<feature type="region of interest" description="Disordered" evidence="9">
    <location>
        <begin position="114"/>
        <end position="159"/>
    </location>
</feature>
<dbReference type="PANTHER" id="PTHR24161">
    <property type="entry name" value="ANK_REP_REGION DOMAIN-CONTAINING PROTEIN-RELATED"/>
    <property type="match status" value="1"/>
</dbReference>
<feature type="compositionally biased region" description="Acidic residues" evidence="9">
    <location>
        <begin position="129"/>
        <end position="145"/>
    </location>
</feature>
<feature type="transmembrane region" description="Helical" evidence="8">
    <location>
        <begin position="765"/>
        <end position="786"/>
    </location>
</feature>
<dbReference type="SMART" id="SM00248">
    <property type="entry name" value="ANK"/>
    <property type="match status" value="4"/>
</dbReference>
<evidence type="ECO:0000256" key="7">
    <source>
        <dbReference type="PROSITE-ProRule" id="PRU00023"/>
    </source>
</evidence>
<feature type="domain" description="Palmitoyltransferase DHHC" evidence="10">
    <location>
        <begin position="671"/>
        <end position="806"/>
    </location>
</feature>
<evidence type="ECO:0000256" key="4">
    <source>
        <dbReference type="ARBA" id="ARBA00022989"/>
    </source>
</evidence>
<keyword evidence="12" id="KW-1185">Reference proteome</keyword>
<feature type="transmembrane region" description="Helical" evidence="8">
    <location>
        <begin position="619"/>
        <end position="643"/>
    </location>
</feature>
<dbReference type="InterPro" id="IPR036770">
    <property type="entry name" value="Ankyrin_rpt-contain_sf"/>
</dbReference>
<dbReference type="InterPro" id="IPR002110">
    <property type="entry name" value="Ankyrin_rpt"/>
</dbReference>
<dbReference type="Pfam" id="PF00023">
    <property type="entry name" value="Ank"/>
    <property type="match status" value="1"/>
</dbReference>
<accession>A0ABQ6N458</accession>
<feature type="transmembrane region" description="Helical" evidence="8">
    <location>
        <begin position="718"/>
        <end position="745"/>
    </location>
</feature>
<comment type="subcellular location">
    <subcellularLocation>
        <location evidence="1">Membrane</location>
        <topology evidence="1">Multi-pass membrane protein</topology>
    </subcellularLocation>
</comment>
<feature type="compositionally biased region" description="Polar residues" evidence="9">
    <location>
        <begin position="32"/>
        <end position="52"/>
    </location>
</feature>
<keyword evidence="5 7" id="KW-0040">ANK repeat</keyword>
<dbReference type="EMBL" id="BRYB01000853">
    <property type="protein sequence ID" value="GMI39042.1"/>
    <property type="molecule type" value="Genomic_DNA"/>
</dbReference>
<dbReference type="Gene3D" id="1.25.40.20">
    <property type="entry name" value="Ankyrin repeat-containing domain"/>
    <property type="match status" value="2"/>
</dbReference>
<feature type="compositionally biased region" description="Polar residues" evidence="9">
    <location>
        <begin position="147"/>
        <end position="159"/>
    </location>
</feature>
<evidence type="ECO:0000256" key="9">
    <source>
        <dbReference type="SAM" id="MobiDB-lite"/>
    </source>
</evidence>
<evidence type="ECO:0000313" key="11">
    <source>
        <dbReference type="EMBL" id="GMI39042.1"/>
    </source>
</evidence>
<evidence type="ECO:0000256" key="6">
    <source>
        <dbReference type="ARBA" id="ARBA00023136"/>
    </source>
</evidence>
<keyword evidence="2 8" id="KW-0812">Transmembrane</keyword>
<keyword evidence="8" id="KW-0808">Transferase</keyword>
<dbReference type="PROSITE" id="PS50297">
    <property type="entry name" value="ANK_REP_REGION"/>
    <property type="match status" value="2"/>
</dbReference>
<feature type="repeat" description="ANK" evidence="7">
    <location>
        <begin position="257"/>
        <end position="289"/>
    </location>
</feature>
<sequence>MPASPPDITSPSAVDISPLSASDPTPARPSGSGATSSPLHSSQPPANETSFSGPRPAAVSNPTAPDKSASISLGGVFESESANDKSLSNDVDKSNILDVSRADVNNSVVGEVAAQAGQAPARAPADSSSSEEEESGSESSDDDEGFANNSGTAAYSNPFPSSAKPVDLNSIKYVHDDVEYTLPLACTVGNFPITVLLWGMYAAKGVSPMTVDEDGNNPLHFAALCSRDTSEVVDFLFQQTNGMDVNKNKLIDSRNVDEETPLIRAATKGNLSMIKCLIRNGADIGAMDANKNTVIANLARNGHLWALHFVLSLCPPHVARTLLSQADVDNHTALDWACYKGHTNVAEYLMYRGIEPTSVDTNGRNCLHWAAKEGMAETASYLVAIGMDPLAKDNDGNSPAMFALTNWELYEAMMISPVAKCGYRGGATMGDDAAFKPWCCGTIKPVQLPPDLSTPGSLRGPLSARVQKSLSGLDTHAGLNPCYGRANPTRNGYMFFFAAVTMAVWAVFIFLPFYYTPAVVLVLVWMVKTIKANIERLEKAYSAKAGHKIKLDGFMPRIMVANEHAIGFWLGCALTFLLVCLTAIALDVPGDGFSVSDINTNKYLATFVFVAEAAKQSPVLFATTSACVLLMIVSWAVLVYVYLDPGTVYEDRAKTYSQLFEDVASSGSEPDPRKWCTTTLVRKPLRAKYDAPTGLLVARHDHFCVWLDTAVGFGNHRVFMVFVFFQVASHYLFATFGWMNIVAFLEAQSATDFCDVTTLLFSPRVWGLFVLTLCATICALGLSFLLGQQTDGAFTNITTNERINKKRYNWLLDDEGKRFVNRFDTGSLLANFTEFLTKSKDYTRTYDLPPVRTGAVCSDGCCDNHQQMVPLVGGAAGAAGAGGGGHVHNAENRV</sequence>
<comment type="similarity">
    <text evidence="8">Belongs to the DHHC palmitoyltransferase family.</text>
</comment>
<comment type="catalytic activity">
    <reaction evidence="8">
        <text>L-cysteinyl-[protein] + hexadecanoyl-CoA = S-hexadecanoyl-L-cysteinyl-[protein] + CoA</text>
        <dbReference type="Rhea" id="RHEA:36683"/>
        <dbReference type="Rhea" id="RHEA-COMP:10131"/>
        <dbReference type="Rhea" id="RHEA-COMP:11032"/>
        <dbReference type="ChEBI" id="CHEBI:29950"/>
        <dbReference type="ChEBI" id="CHEBI:57287"/>
        <dbReference type="ChEBI" id="CHEBI:57379"/>
        <dbReference type="ChEBI" id="CHEBI:74151"/>
        <dbReference type="EC" id="2.3.1.225"/>
    </reaction>
</comment>
<evidence type="ECO:0000256" key="2">
    <source>
        <dbReference type="ARBA" id="ARBA00022692"/>
    </source>
</evidence>
<organism evidence="11 12">
    <name type="scientific">Tetraparma gracilis</name>
    <dbReference type="NCBI Taxonomy" id="2962635"/>
    <lineage>
        <taxon>Eukaryota</taxon>
        <taxon>Sar</taxon>
        <taxon>Stramenopiles</taxon>
        <taxon>Ochrophyta</taxon>
        <taxon>Bolidophyceae</taxon>
        <taxon>Parmales</taxon>
        <taxon>Triparmaceae</taxon>
        <taxon>Tetraparma</taxon>
    </lineage>
</organism>
<keyword evidence="3" id="KW-0677">Repeat</keyword>
<feature type="transmembrane region" description="Helical" evidence="8">
    <location>
        <begin position="565"/>
        <end position="586"/>
    </location>
</feature>
<keyword evidence="6 8" id="KW-0472">Membrane</keyword>
<dbReference type="Proteomes" id="UP001165060">
    <property type="component" value="Unassembled WGS sequence"/>
</dbReference>
<proteinExistence type="inferred from homology"/>
<evidence type="ECO:0000259" key="10">
    <source>
        <dbReference type="Pfam" id="PF01529"/>
    </source>
</evidence>
<evidence type="ECO:0000256" key="5">
    <source>
        <dbReference type="ARBA" id="ARBA00023043"/>
    </source>
</evidence>
<reference evidence="11 12" key="1">
    <citation type="journal article" date="2023" name="Commun. Biol.">
        <title>Genome analysis of Parmales, the sister group of diatoms, reveals the evolutionary specialization of diatoms from phago-mixotrophs to photoautotrophs.</title>
        <authorList>
            <person name="Ban H."/>
            <person name="Sato S."/>
            <person name="Yoshikawa S."/>
            <person name="Yamada K."/>
            <person name="Nakamura Y."/>
            <person name="Ichinomiya M."/>
            <person name="Sato N."/>
            <person name="Blanc-Mathieu R."/>
            <person name="Endo H."/>
            <person name="Kuwata A."/>
            <person name="Ogata H."/>
        </authorList>
    </citation>
    <scope>NUCLEOTIDE SEQUENCE [LARGE SCALE GENOMIC DNA]</scope>
</reference>
<dbReference type="PROSITE" id="PS50088">
    <property type="entry name" value="ANK_REPEAT"/>
    <property type="match status" value="3"/>
</dbReference>
<dbReference type="SUPFAM" id="SSF48403">
    <property type="entry name" value="Ankyrin repeat"/>
    <property type="match status" value="1"/>
</dbReference>
<gene>
    <name evidence="11" type="ORF">TeGR_g14925</name>
</gene>
<feature type="transmembrane region" description="Helical" evidence="8">
    <location>
        <begin position="493"/>
        <end position="526"/>
    </location>
</feature>
<evidence type="ECO:0000313" key="12">
    <source>
        <dbReference type="Proteomes" id="UP001165060"/>
    </source>
</evidence>
<feature type="repeat" description="ANK" evidence="7">
    <location>
        <begin position="362"/>
        <end position="394"/>
    </location>
</feature>
<protein>
    <recommendedName>
        <fullName evidence="8">Palmitoyltransferase</fullName>
        <ecNumber evidence="8">2.3.1.225</ecNumber>
    </recommendedName>
</protein>
<feature type="region of interest" description="Disordered" evidence="9">
    <location>
        <begin position="1"/>
        <end position="72"/>
    </location>
</feature>
<name>A0ABQ6N458_9STRA</name>
<dbReference type="PROSITE" id="PS50216">
    <property type="entry name" value="DHHC"/>
    <property type="match status" value="1"/>
</dbReference>
<evidence type="ECO:0000256" key="3">
    <source>
        <dbReference type="ARBA" id="ARBA00022737"/>
    </source>
</evidence>
<feature type="repeat" description="ANK" evidence="7">
    <location>
        <begin position="329"/>
        <end position="361"/>
    </location>
</feature>
<dbReference type="Pfam" id="PF12796">
    <property type="entry name" value="Ank_2"/>
    <property type="match status" value="1"/>
</dbReference>
<comment type="domain">
    <text evidence="8">The DHHC domain is required for palmitoyltransferase activity.</text>
</comment>
<feature type="compositionally biased region" description="Low complexity" evidence="9">
    <location>
        <begin position="114"/>
        <end position="128"/>
    </location>
</feature>
<dbReference type="PANTHER" id="PTHR24161:SF124">
    <property type="entry name" value="TRANSIENT RECEPTOR POTENTIAL CHANNEL PYREXIA"/>
    <property type="match status" value="1"/>
</dbReference>
<evidence type="ECO:0000256" key="1">
    <source>
        <dbReference type="ARBA" id="ARBA00004141"/>
    </source>
</evidence>
<keyword evidence="8" id="KW-0012">Acyltransferase</keyword>